<dbReference type="AlphaFoldDB" id="A0A1A7WFM1"/>
<evidence type="ECO:0000313" key="1">
    <source>
        <dbReference type="EMBL" id="SBP04334.1"/>
    </source>
</evidence>
<reference evidence="1" key="2">
    <citation type="submission" date="2016-06" db="EMBL/GenBank/DDBJ databases">
        <title>The genome of a short-lived fish provides insights into sex chromosome evolution and the genetic control of aging.</title>
        <authorList>
            <person name="Reichwald K."/>
            <person name="Felder M."/>
            <person name="Petzold A."/>
            <person name="Koch P."/>
            <person name="Groth M."/>
            <person name="Platzer M."/>
        </authorList>
    </citation>
    <scope>NUCLEOTIDE SEQUENCE</scope>
    <source>
        <tissue evidence="1">Brain</tissue>
    </source>
</reference>
<dbReference type="EMBL" id="HADW01002934">
    <property type="protein sequence ID" value="SBP04334.1"/>
    <property type="molecule type" value="Transcribed_RNA"/>
</dbReference>
<accession>A0A1A7WFM1</accession>
<organism evidence="1">
    <name type="scientific">Iconisemion striatum</name>
    <dbReference type="NCBI Taxonomy" id="60296"/>
    <lineage>
        <taxon>Eukaryota</taxon>
        <taxon>Metazoa</taxon>
        <taxon>Chordata</taxon>
        <taxon>Craniata</taxon>
        <taxon>Vertebrata</taxon>
        <taxon>Euteleostomi</taxon>
        <taxon>Actinopterygii</taxon>
        <taxon>Neopterygii</taxon>
        <taxon>Teleostei</taxon>
        <taxon>Neoteleostei</taxon>
        <taxon>Acanthomorphata</taxon>
        <taxon>Ovalentaria</taxon>
        <taxon>Atherinomorphae</taxon>
        <taxon>Cyprinodontiformes</taxon>
        <taxon>Nothobranchiidae</taxon>
        <taxon>Iconisemion</taxon>
    </lineage>
</organism>
<gene>
    <name evidence="1" type="primary">Nfu_g_1_007290</name>
</gene>
<reference evidence="1" key="1">
    <citation type="submission" date="2016-05" db="EMBL/GenBank/DDBJ databases">
        <authorList>
            <person name="Lavstsen T."/>
            <person name="Jespersen J.S."/>
        </authorList>
    </citation>
    <scope>NUCLEOTIDE SEQUENCE</scope>
    <source>
        <tissue evidence="1">Brain</tissue>
    </source>
</reference>
<proteinExistence type="predicted"/>
<protein>
    <submittedName>
        <fullName evidence="1">Uncharacterized protein</fullName>
    </submittedName>
</protein>
<sequence length="46" mass="4914">DCWAASINGCHISVNNSRGLVEAPGQSIADCLHTSLSLIICNIFLR</sequence>
<name>A0A1A7WFM1_9TELE</name>
<feature type="non-terminal residue" evidence="1">
    <location>
        <position position="1"/>
    </location>
</feature>